<sequence length="63" mass="6804">MSEWPTMVKDSGMTHYIRSITYGGDLIASVRFTTKSEEDKETIKGTIAGELNSESGSFGGGLK</sequence>
<evidence type="ECO:0000313" key="1">
    <source>
        <dbReference type="EMBL" id="GBM40187.1"/>
    </source>
</evidence>
<comment type="caution">
    <text evidence="2">The sequence shown here is derived from an EMBL/GenBank/DDBJ whole genome shotgun (WGS) entry which is preliminary data.</text>
</comment>
<reference evidence="2 3" key="1">
    <citation type="journal article" date="2019" name="Sci. Rep.">
        <title>Orb-weaving spider Araneus ventricosus genome elucidates the spidroin gene catalogue.</title>
        <authorList>
            <person name="Kono N."/>
            <person name="Nakamura H."/>
            <person name="Ohtoshi R."/>
            <person name="Moran D.A.P."/>
            <person name="Shinohara A."/>
            <person name="Yoshida Y."/>
            <person name="Fujiwara M."/>
            <person name="Mori M."/>
            <person name="Tomita M."/>
            <person name="Arakawa K."/>
        </authorList>
    </citation>
    <scope>NUCLEOTIDE SEQUENCE [LARGE SCALE GENOMIC DNA]</scope>
</reference>
<dbReference type="Proteomes" id="UP000499080">
    <property type="component" value="Unassembled WGS sequence"/>
</dbReference>
<feature type="non-terminal residue" evidence="2">
    <location>
        <position position="63"/>
    </location>
</feature>
<name>A0A4Y2TWC8_ARAVE</name>
<organism evidence="2 3">
    <name type="scientific">Araneus ventricosus</name>
    <name type="common">Orbweaver spider</name>
    <name type="synonym">Epeira ventricosa</name>
    <dbReference type="NCBI Taxonomy" id="182803"/>
    <lineage>
        <taxon>Eukaryota</taxon>
        <taxon>Metazoa</taxon>
        <taxon>Ecdysozoa</taxon>
        <taxon>Arthropoda</taxon>
        <taxon>Chelicerata</taxon>
        <taxon>Arachnida</taxon>
        <taxon>Araneae</taxon>
        <taxon>Araneomorphae</taxon>
        <taxon>Entelegynae</taxon>
        <taxon>Araneoidea</taxon>
        <taxon>Araneidae</taxon>
        <taxon>Araneus</taxon>
    </lineage>
</organism>
<accession>A0A4Y2TWC8</accession>
<evidence type="ECO:0000313" key="2">
    <source>
        <dbReference type="EMBL" id="GBO04004.1"/>
    </source>
</evidence>
<gene>
    <name evidence="1" type="ORF">AVEN_133960_1</name>
    <name evidence="2" type="ORF">AVEN_182016_1</name>
</gene>
<dbReference type="OrthoDB" id="6423392at2759"/>
<keyword evidence="3" id="KW-1185">Reference proteome</keyword>
<protein>
    <submittedName>
        <fullName evidence="2">Uncharacterized protein</fullName>
    </submittedName>
</protein>
<proteinExistence type="predicted"/>
<dbReference type="EMBL" id="BGPR01031122">
    <property type="protein sequence ID" value="GBO04004.1"/>
    <property type="molecule type" value="Genomic_DNA"/>
</dbReference>
<evidence type="ECO:0000313" key="3">
    <source>
        <dbReference type="Proteomes" id="UP000499080"/>
    </source>
</evidence>
<dbReference type="EMBL" id="BGPR01250375">
    <property type="protein sequence ID" value="GBM40187.1"/>
    <property type="molecule type" value="Genomic_DNA"/>
</dbReference>
<dbReference type="AlphaFoldDB" id="A0A4Y2TWC8"/>